<evidence type="ECO:0000256" key="1">
    <source>
        <dbReference type="SAM" id="MobiDB-lite"/>
    </source>
</evidence>
<feature type="compositionally biased region" description="Acidic residues" evidence="1">
    <location>
        <begin position="585"/>
        <end position="600"/>
    </location>
</feature>
<dbReference type="PANTHER" id="PTHR21575">
    <property type="entry name" value="PROTEIN HID1"/>
    <property type="match status" value="1"/>
</dbReference>
<dbReference type="Pfam" id="PF12722">
    <property type="entry name" value="Hid1"/>
    <property type="match status" value="1"/>
</dbReference>
<feature type="region of interest" description="Disordered" evidence="1">
    <location>
        <begin position="685"/>
        <end position="713"/>
    </location>
</feature>
<dbReference type="PANTHER" id="PTHR21575:SF12">
    <property type="entry name" value="PROTEIN HID1"/>
    <property type="match status" value="1"/>
</dbReference>
<protein>
    <submittedName>
        <fullName evidence="2">Protein HID1</fullName>
    </submittedName>
</protein>
<feature type="compositionally biased region" description="Polar residues" evidence="1">
    <location>
        <begin position="624"/>
        <end position="633"/>
    </location>
</feature>
<dbReference type="InterPro" id="IPR026705">
    <property type="entry name" value="Hid-1/Ecm30"/>
</dbReference>
<dbReference type="GO" id="GO:0016020">
    <property type="term" value="C:membrane"/>
    <property type="evidence" value="ECO:0007669"/>
    <property type="project" value="TreeGrafter"/>
</dbReference>
<feature type="compositionally biased region" description="Polar residues" evidence="1">
    <location>
        <begin position="651"/>
        <end position="667"/>
    </location>
</feature>
<feature type="region of interest" description="Disordered" evidence="1">
    <location>
        <begin position="579"/>
        <end position="667"/>
    </location>
</feature>
<dbReference type="GO" id="GO:0005797">
    <property type="term" value="C:Golgi medial cisterna"/>
    <property type="evidence" value="ECO:0007669"/>
    <property type="project" value="TreeGrafter"/>
</dbReference>
<organism evidence="2">
    <name type="scientific">Mesocestoides corti</name>
    <name type="common">Flatworm</name>
    <dbReference type="NCBI Taxonomy" id="53468"/>
    <lineage>
        <taxon>Eukaryota</taxon>
        <taxon>Metazoa</taxon>
        <taxon>Spiralia</taxon>
        <taxon>Lophotrochozoa</taxon>
        <taxon>Platyhelminthes</taxon>
        <taxon>Cestoda</taxon>
        <taxon>Eucestoda</taxon>
        <taxon>Cyclophyllidea</taxon>
        <taxon>Mesocestoididae</taxon>
        <taxon>Mesocestoides</taxon>
    </lineage>
</organism>
<feature type="region of interest" description="Disordered" evidence="1">
    <location>
        <begin position="728"/>
        <end position="766"/>
    </location>
</feature>
<sequence length="876" mass="97703">MGSGQAKLSYRSVFVELNNKTQPIDANNDEFWDQFWSGGPTPIGDLFTSVPGNEIRLLREECPSNLATLCYKAVERLAQIAEASFPTTQDQQTAINCVRLLTRIMPYIFEDPEWRPFFWSALPSQPDSNPDSTYNVPLAQTLISSLCDLLFCPDFTVHSLVKPGPENAEDMHTIDSCEYIWEAGVGFAQSPPQNAQHDANRTEIIRLLLVCFSETMYLTQAEARTVTNKWIAFFSGPENRHVLPLFTSLLNVVCAYNPASSSLPYNHLMFTDSREPLVEAALQVLCVTLEADTRNLEEDAAQSSRTESKGSDDSSTNLFLNYMSRIHRDEDFSFILDGITRLLNNPLTQTYLPGSAKKVQMHQELLILFWRVCDINRKFMYYVLKSSRVLDVLVPILYHLNEARGDKSQLGLMHIGVFIILLLSGERNFGVRLNKPYTNRTAFDITVFTGNHADLLIIVFHKIITTGHQCLQPLFDCFITIIDNVSPYIKSLSMISASKLLHLTEAFSQPWFLFSAPNNYQLVLFLLEIFNNIVQYQFDGNSCLVYTIIRKRQVFYRLANLPTSDADIREVLAKHGGLQRFEVPPDTDDDDDEEEEEEAETAFASGGGGGAEADHSEPAPADGETNSTPSSGPTKPDASADVAEEGDVENQKQTTPVPLQTSLAGTPALSSMINSQPAVRVETMPTADDLHSHESPSSPTLAEPDTQVVEGSPSAAGTVQLKATFADAGDAKEEAKGGDEKTAGVQPRHRELSGTSRPASISPAPWRPTSRWASSWHAKLPLQTVMRLLQVLVPQVEKICIEKGLTDEPEILKFLQNGTLVGLLPVPHPILIRKYQSNVGTTIWFRTYIWGVVYLRNSDPSIWFDTNVRLFEVQRV</sequence>
<dbReference type="AlphaFoldDB" id="A0A5K3FE16"/>
<reference evidence="2" key="1">
    <citation type="submission" date="2019-11" db="UniProtKB">
        <authorList>
            <consortium name="WormBaseParasite"/>
        </authorList>
    </citation>
    <scope>IDENTIFICATION</scope>
</reference>
<proteinExistence type="predicted"/>
<accession>A0A5K3FE16</accession>
<dbReference type="GO" id="GO:0000138">
    <property type="term" value="C:Golgi trans cisterna"/>
    <property type="evidence" value="ECO:0007669"/>
    <property type="project" value="TreeGrafter"/>
</dbReference>
<feature type="compositionally biased region" description="Basic and acidic residues" evidence="1">
    <location>
        <begin position="729"/>
        <end position="752"/>
    </location>
</feature>
<evidence type="ECO:0000313" key="2">
    <source>
        <dbReference type="WBParaSite" id="MCU_006687-RB"/>
    </source>
</evidence>
<name>A0A5K3FE16_MESCO</name>
<dbReference type="WBParaSite" id="MCU_006687-RB">
    <property type="protein sequence ID" value="MCU_006687-RB"/>
    <property type="gene ID" value="MCU_006687"/>
</dbReference>